<dbReference type="EMBL" id="KN833689">
    <property type="protein sequence ID" value="KIK29497.1"/>
    <property type="molecule type" value="Genomic_DNA"/>
</dbReference>
<feature type="region of interest" description="Disordered" evidence="1">
    <location>
        <begin position="153"/>
        <end position="212"/>
    </location>
</feature>
<gene>
    <name evidence="3" type="ORF">PISMIDRAFT_6784</name>
</gene>
<feature type="compositionally biased region" description="Polar residues" evidence="1">
    <location>
        <begin position="168"/>
        <end position="185"/>
    </location>
</feature>
<feature type="region of interest" description="Disordered" evidence="1">
    <location>
        <begin position="115"/>
        <end position="134"/>
    </location>
</feature>
<sequence>MLPGNSPSNAPRPTYVLPTRSRTGKTTRAIREDWDADDDDDDDDGSETTSATTTPQQTADSDVGVTERDNNVDMWHEANVRTPMPEVVINPSSTGHSTIAPPAAALRPQLRILKRPSQSHSPSNSSSTLPTKSTLAQREAQYLEARNRIFGVENTSTSEVTTEQSSNPAATTDSQHNIPHQQSAVTVLRDPLGPPSQSISDQNGNRPERGFGQVGASVSIISFSGDFVSWISSLSYSRKH</sequence>
<organism evidence="3 4">
    <name type="scientific">Pisolithus microcarpus 441</name>
    <dbReference type="NCBI Taxonomy" id="765257"/>
    <lineage>
        <taxon>Eukaryota</taxon>
        <taxon>Fungi</taxon>
        <taxon>Dikarya</taxon>
        <taxon>Basidiomycota</taxon>
        <taxon>Agaricomycotina</taxon>
        <taxon>Agaricomycetes</taxon>
        <taxon>Agaricomycetidae</taxon>
        <taxon>Boletales</taxon>
        <taxon>Sclerodermatineae</taxon>
        <taxon>Pisolithaceae</taxon>
        <taxon>Pisolithus</taxon>
    </lineage>
</organism>
<reference evidence="3 4" key="1">
    <citation type="submission" date="2014-04" db="EMBL/GenBank/DDBJ databases">
        <authorList>
            <consortium name="DOE Joint Genome Institute"/>
            <person name="Kuo A."/>
            <person name="Kohler A."/>
            <person name="Costa M.D."/>
            <person name="Nagy L.G."/>
            <person name="Floudas D."/>
            <person name="Copeland A."/>
            <person name="Barry K.W."/>
            <person name="Cichocki N."/>
            <person name="Veneault-Fourrey C."/>
            <person name="LaButti K."/>
            <person name="Lindquist E.A."/>
            <person name="Lipzen A."/>
            <person name="Lundell T."/>
            <person name="Morin E."/>
            <person name="Murat C."/>
            <person name="Sun H."/>
            <person name="Tunlid A."/>
            <person name="Henrissat B."/>
            <person name="Grigoriev I.V."/>
            <person name="Hibbett D.S."/>
            <person name="Martin F."/>
            <person name="Nordberg H.P."/>
            <person name="Cantor M.N."/>
            <person name="Hua S.X."/>
        </authorList>
    </citation>
    <scope>NUCLEOTIDE SEQUENCE [LARGE SCALE GENOMIC DNA]</scope>
    <source>
        <strain evidence="3 4">441</strain>
    </source>
</reference>
<dbReference type="STRING" id="765257.A0A0D0A581"/>
<feature type="compositionally biased region" description="Acidic residues" evidence="1">
    <location>
        <begin position="34"/>
        <end position="46"/>
    </location>
</feature>
<dbReference type="InterPro" id="IPR039228">
    <property type="entry name" value="SZRD1"/>
</dbReference>
<feature type="region of interest" description="Disordered" evidence="1">
    <location>
        <begin position="1"/>
        <end position="76"/>
    </location>
</feature>
<dbReference type="OrthoDB" id="5373615at2759"/>
<evidence type="ECO:0000313" key="3">
    <source>
        <dbReference type="EMBL" id="KIK29497.1"/>
    </source>
</evidence>
<evidence type="ECO:0000256" key="1">
    <source>
        <dbReference type="SAM" id="MobiDB-lite"/>
    </source>
</evidence>
<dbReference type="InterPro" id="IPR024771">
    <property type="entry name" value="SUZ"/>
</dbReference>
<feature type="compositionally biased region" description="Low complexity" evidence="1">
    <location>
        <begin position="153"/>
        <end position="167"/>
    </location>
</feature>
<feature type="compositionally biased region" description="Low complexity" evidence="1">
    <location>
        <begin position="47"/>
        <end position="62"/>
    </location>
</feature>
<protein>
    <recommendedName>
        <fullName evidence="2">SUZ domain-containing protein</fullName>
    </recommendedName>
</protein>
<dbReference type="Pfam" id="PF12752">
    <property type="entry name" value="SUZ"/>
    <property type="match status" value="1"/>
</dbReference>
<dbReference type="PROSITE" id="PS51673">
    <property type="entry name" value="SUZ"/>
    <property type="match status" value="1"/>
</dbReference>
<dbReference type="Proteomes" id="UP000054018">
    <property type="component" value="Unassembled WGS sequence"/>
</dbReference>
<reference evidence="4" key="2">
    <citation type="submission" date="2015-01" db="EMBL/GenBank/DDBJ databases">
        <title>Evolutionary Origins and Diversification of the Mycorrhizal Mutualists.</title>
        <authorList>
            <consortium name="DOE Joint Genome Institute"/>
            <consortium name="Mycorrhizal Genomics Consortium"/>
            <person name="Kohler A."/>
            <person name="Kuo A."/>
            <person name="Nagy L.G."/>
            <person name="Floudas D."/>
            <person name="Copeland A."/>
            <person name="Barry K.W."/>
            <person name="Cichocki N."/>
            <person name="Veneault-Fourrey C."/>
            <person name="LaButti K."/>
            <person name="Lindquist E.A."/>
            <person name="Lipzen A."/>
            <person name="Lundell T."/>
            <person name="Morin E."/>
            <person name="Murat C."/>
            <person name="Riley R."/>
            <person name="Ohm R."/>
            <person name="Sun H."/>
            <person name="Tunlid A."/>
            <person name="Henrissat B."/>
            <person name="Grigoriev I.V."/>
            <person name="Hibbett D.S."/>
            <person name="Martin F."/>
        </authorList>
    </citation>
    <scope>NUCLEOTIDE SEQUENCE [LARGE SCALE GENOMIC DNA]</scope>
    <source>
        <strain evidence="4">441</strain>
    </source>
</reference>
<dbReference type="HOGENOM" id="CLU_109005_0_0_1"/>
<dbReference type="PANTHER" id="PTHR31796:SF2">
    <property type="entry name" value="SUZ DOMAIN-CONTAINING PROTEIN 1"/>
    <property type="match status" value="1"/>
</dbReference>
<evidence type="ECO:0000313" key="4">
    <source>
        <dbReference type="Proteomes" id="UP000054018"/>
    </source>
</evidence>
<proteinExistence type="predicted"/>
<feature type="compositionally biased region" description="Basic and acidic residues" evidence="1">
    <location>
        <begin position="65"/>
        <end position="76"/>
    </location>
</feature>
<dbReference type="PANTHER" id="PTHR31796">
    <property type="entry name" value="SUZ DOMAIN-CONTAINING PROTEIN 1"/>
    <property type="match status" value="1"/>
</dbReference>
<dbReference type="AlphaFoldDB" id="A0A0D0A581"/>
<feature type="compositionally biased region" description="Polar residues" evidence="1">
    <location>
        <begin position="195"/>
        <end position="205"/>
    </location>
</feature>
<keyword evidence="4" id="KW-1185">Reference proteome</keyword>
<evidence type="ECO:0000259" key="2">
    <source>
        <dbReference type="PROSITE" id="PS51673"/>
    </source>
</evidence>
<name>A0A0D0A581_9AGAM</name>
<feature type="compositionally biased region" description="Polar residues" evidence="1">
    <location>
        <begin position="1"/>
        <end position="11"/>
    </location>
</feature>
<accession>A0A0D0A581</accession>
<feature type="domain" description="SUZ" evidence="2">
    <location>
        <begin position="83"/>
        <end position="154"/>
    </location>
</feature>